<sequence length="106" mass="12216">MSWWHAKVTKKASHILTGIRKCGQQDQGNVCLPILSTGETTFCLLCSVLGPDYKKNIEVLEYVPRRATELVKGLEHKFDEEQLRELRVFRLEKKRLRVTLSLSTTT</sequence>
<accession>A0ABQ9CMB9</accession>
<dbReference type="Proteomes" id="UP001145742">
    <property type="component" value="Unassembled WGS sequence"/>
</dbReference>
<dbReference type="EMBL" id="WHWB01034713">
    <property type="protein sequence ID" value="KAJ7405396.1"/>
    <property type="molecule type" value="Genomic_DNA"/>
</dbReference>
<reference evidence="1" key="1">
    <citation type="submission" date="2019-10" db="EMBL/GenBank/DDBJ databases">
        <authorList>
            <person name="Soares A.E.R."/>
            <person name="Aleixo A."/>
            <person name="Schneider P."/>
            <person name="Miyaki C.Y."/>
            <person name="Schneider M.P."/>
            <person name="Mello C."/>
            <person name="Vasconcelos A.T.R."/>
        </authorList>
    </citation>
    <scope>NUCLEOTIDE SEQUENCE</scope>
    <source>
        <tissue evidence="1">Muscle</tissue>
    </source>
</reference>
<name>A0ABQ9CMB9_9PASS</name>
<proteinExistence type="predicted"/>
<evidence type="ECO:0000313" key="2">
    <source>
        <dbReference type="Proteomes" id="UP001145742"/>
    </source>
</evidence>
<protein>
    <submittedName>
        <fullName evidence="1">Uncharacterized protein</fullName>
    </submittedName>
</protein>
<gene>
    <name evidence="1" type="ORF">WISP_139861</name>
</gene>
<organism evidence="1 2">
    <name type="scientific">Willisornis vidua</name>
    <name type="common">Xingu scale-backed antbird</name>
    <dbReference type="NCBI Taxonomy" id="1566151"/>
    <lineage>
        <taxon>Eukaryota</taxon>
        <taxon>Metazoa</taxon>
        <taxon>Chordata</taxon>
        <taxon>Craniata</taxon>
        <taxon>Vertebrata</taxon>
        <taxon>Euteleostomi</taxon>
        <taxon>Archelosauria</taxon>
        <taxon>Archosauria</taxon>
        <taxon>Dinosauria</taxon>
        <taxon>Saurischia</taxon>
        <taxon>Theropoda</taxon>
        <taxon>Coelurosauria</taxon>
        <taxon>Aves</taxon>
        <taxon>Neognathae</taxon>
        <taxon>Neoaves</taxon>
        <taxon>Telluraves</taxon>
        <taxon>Australaves</taxon>
        <taxon>Passeriformes</taxon>
        <taxon>Thamnophilidae</taxon>
        <taxon>Willisornis</taxon>
    </lineage>
</organism>
<evidence type="ECO:0000313" key="1">
    <source>
        <dbReference type="EMBL" id="KAJ7405396.1"/>
    </source>
</evidence>
<keyword evidence="2" id="KW-1185">Reference proteome</keyword>
<comment type="caution">
    <text evidence="1">The sequence shown here is derived from an EMBL/GenBank/DDBJ whole genome shotgun (WGS) entry which is preliminary data.</text>
</comment>